<dbReference type="PROSITE" id="PS51819">
    <property type="entry name" value="VOC"/>
    <property type="match status" value="1"/>
</dbReference>
<dbReference type="InterPro" id="IPR037523">
    <property type="entry name" value="VOC_core"/>
</dbReference>
<name>A0ABN1FTQ4_9PROT</name>
<dbReference type="InterPro" id="IPR052393">
    <property type="entry name" value="Cadmium-induced_rsp"/>
</dbReference>
<comment type="caution">
    <text evidence="3">The sequence shown here is derived from an EMBL/GenBank/DDBJ whole genome shotgun (WGS) entry which is preliminary data.</text>
</comment>
<reference evidence="3 4" key="1">
    <citation type="journal article" date="2019" name="Int. J. Syst. Evol. Microbiol.">
        <title>The Global Catalogue of Microorganisms (GCM) 10K type strain sequencing project: providing services to taxonomists for standard genome sequencing and annotation.</title>
        <authorList>
            <consortium name="The Broad Institute Genomics Platform"/>
            <consortium name="The Broad Institute Genome Sequencing Center for Infectious Disease"/>
            <person name="Wu L."/>
            <person name="Ma J."/>
        </authorList>
    </citation>
    <scope>NUCLEOTIDE SEQUENCE [LARGE SCALE GENOMIC DNA]</scope>
    <source>
        <strain evidence="3 4">JCM 9933</strain>
    </source>
</reference>
<dbReference type="Gene3D" id="3.10.180.10">
    <property type="entry name" value="2,3-Dihydroxybiphenyl 1,2-Dioxygenase, domain 1"/>
    <property type="match status" value="1"/>
</dbReference>
<evidence type="ECO:0000313" key="3">
    <source>
        <dbReference type="EMBL" id="GAA0597638.1"/>
    </source>
</evidence>
<dbReference type="RefSeq" id="WP_343897156.1">
    <property type="nucleotide sequence ID" value="NZ_BAAAFZ010000064.1"/>
</dbReference>
<dbReference type="PANTHER" id="PTHR41294:SF1">
    <property type="entry name" value="CADMIUM-INDUCED PROTEIN CADI"/>
    <property type="match status" value="1"/>
</dbReference>
<dbReference type="Proteomes" id="UP001501588">
    <property type="component" value="Unassembled WGS sequence"/>
</dbReference>
<dbReference type="InterPro" id="IPR029068">
    <property type="entry name" value="Glyas_Bleomycin-R_OHBP_Dase"/>
</dbReference>
<dbReference type="SUPFAM" id="SSF54593">
    <property type="entry name" value="Glyoxalase/Bleomycin resistance protein/Dihydroxybiphenyl dioxygenase"/>
    <property type="match status" value="1"/>
</dbReference>
<feature type="domain" description="VOC" evidence="2">
    <location>
        <begin position="2"/>
        <end position="116"/>
    </location>
</feature>
<organism evidence="3 4">
    <name type="scientific">Craurococcus roseus</name>
    <dbReference type="NCBI Taxonomy" id="77585"/>
    <lineage>
        <taxon>Bacteria</taxon>
        <taxon>Pseudomonadati</taxon>
        <taxon>Pseudomonadota</taxon>
        <taxon>Alphaproteobacteria</taxon>
        <taxon>Acetobacterales</taxon>
        <taxon>Acetobacteraceae</taxon>
        <taxon>Craurococcus</taxon>
    </lineage>
</organism>
<feature type="region of interest" description="Disordered" evidence="1">
    <location>
        <begin position="149"/>
        <end position="181"/>
    </location>
</feature>
<evidence type="ECO:0000313" key="4">
    <source>
        <dbReference type="Proteomes" id="UP001501588"/>
    </source>
</evidence>
<protein>
    <submittedName>
        <fullName evidence="3">ArsI/CadI family heavy metal resistance metalloenzyme</fullName>
    </submittedName>
</protein>
<dbReference type="InterPro" id="IPR049789">
    <property type="entry name" value="ArsI/CadI-like"/>
</dbReference>
<dbReference type="PANTHER" id="PTHR41294">
    <property type="entry name" value="CADMIUM-INDUCED PROTEIN CADI"/>
    <property type="match status" value="1"/>
</dbReference>
<evidence type="ECO:0000259" key="2">
    <source>
        <dbReference type="PROSITE" id="PS51819"/>
    </source>
</evidence>
<dbReference type="NCBIfam" id="NF041414">
    <property type="entry name" value="ArsI_CadI_VOC"/>
    <property type="match status" value="1"/>
</dbReference>
<dbReference type="EMBL" id="BAAAFZ010000064">
    <property type="protein sequence ID" value="GAA0597638.1"/>
    <property type="molecule type" value="Genomic_DNA"/>
</dbReference>
<gene>
    <name evidence="3" type="ORF">GCM10009416_39850</name>
</gene>
<feature type="compositionally biased region" description="Low complexity" evidence="1">
    <location>
        <begin position="151"/>
        <end position="181"/>
    </location>
</feature>
<dbReference type="InterPro" id="IPR004360">
    <property type="entry name" value="Glyas_Fos-R_dOase_dom"/>
</dbReference>
<dbReference type="Pfam" id="PF00903">
    <property type="entry name" value="Glyoxalase"/>
    <property type="match status" value="1"/>
</dbReference>
<sequence>MKRLHVHVSVEDVAESVRFYSALFAAAPTVAKPDYAKWMLDDPRVNFAVSARGGAAGVQHLGIQAEDEAELAEVFGRLAAAGRPVLEEAGATCCYARSEKQWVSDPQGVPWETFLTHGESTVYGDGGALERLAAVGGGDGGAAASSCCGPKADPAASARRAPEAEPAAASAACCGRGKASA</sequence>
<evidence type="ECO:0000256" key="1">
    <source>
        <dbReference type="SAM" id="MobiDB-lite"/>
    </source>
</evidence>
<keyword evidence="4" id="KW-1185">Reference proteome</keyword>
<accession>A0ABN1FTQ4</accession>
<proteinExistence type="predicted"/>